<keyword evidence="2" id="KW-1185">Reference proteome</keyword>
<dbReference type="EMBL" id="LDJH01000013">
    <property type="protein sequence ID" value="KRG57883.1"/>
    <property type="molecule type" value="Genomic_DNA"/>
</dbReference>
<name>A0A0R0BLD3_9GAMM</name>
<dbReference type="Proteomes" id="UP000051254">
    <property type="component" value="Unassembled WGS sequence"/>
</dbReference>
<dbReference type="STRING" id="266128.ABB25_08685"/>
<comment type="caution">
    <text evidence="1">The sequence shown here is derived from an EMBL/GenBank/DDBJ whole genome shotgun (WGS) entry which is preliminary data.</text>
</comment>
<organism evidence="1 2">
    <name type="scientific">Stenotrophomonas koreensis</name>
    <dbReference type="NCBI Taxonomy" id="266128"/>
    <lineage>
        <taxon>Bacteria</taxon>
        <taxon>Pseudomonadati</taxon>
        <taxon>Pseudomonadota</taxon>
        <taxon>Gammaproteobacteria</taxon>
        <taxon>Lysobacterales</taxon>
        <taxon>Lysobacteraceae</taxon>
        <taxon>Stenotrophomonas</taxon>
    </lineage>
</organism>
<accession>A0A0R0BLD3</accession>
<proteinExistence type="predicted"/>
<protein>
    <submittedName>
        <fullName evidence="1">Uncharacterized protein</fullName>
    </submittedName>
</protein>
<evidence type="ECO:0000313" key="2">
    <source>
        <dbReference type="Proteomes" id="UP000051254"/>
    </source>
</evidence>
<reference evidence="1 2" key="1">
    <citation type="submission" date="2015-05" db="EMBL/GenBank/DDBJ databases">
        <title>Genome sequencing and analysis of members of genus Stenotrophomonas.</title>
        <authorList>
            <person name="Patil P.P."/>
            <person name="Midha S."/>
            <person name="Patil P.B."/>
        </authorList>
    </citation>
    <scope>NUCLEOTIDE SEQUENCE [LARGE SCALE GENOMIC DNA]</scope>
    <source>
        <strain evidence="1 2">DSM 17805</strain>
    </source>
</reference>
<dbReference type="PATRIC" id="fig|266128.3.peg.603"/>
<sequence length="235" mass="26621">MTPSAQAAWNVNDRTAQDLLRQIKRDTGRIDTSTGQIRDYFNEKRQTGEPLYRVIADIPLPEGQQLPRISEDFGLKQSCGAEYSMTAADLRSRMSAGFSLPENASEQQIKEHQLAVCGSIRVLANIRYNESVQLVSEVLPQIKTRYQERVLPALRNGHDRDYNNAGRNQVTLQSVQFEFDLALATHRERQQQYQQYEVMLAQYNDYLGRRVMDGGKRDVLGSLVGSSVIQLALGL</sequence>
<evidence type="ECO:0000313" key="1">
    <source>
        <dbReference type="EMBL" id="KRG57883.1"/>
    </source>
</evidence>
<gene>
    <name evidence="1" type="ORF">ABB25_08685</name>
</gene>
<dbReference type="AlphaFoldDB" id="A0A0R0BLD3"/>